<dbReference type="OrthoDB" id="1445531at2"/>
<keyword evidence="3" id="KW-1185">Reference proteome</keyword>
<accession>A0A4S1DZ36</accession>
<dbReference type="EMBL" id="SRSO01000006">
    <property type="protein sequence ID" value="TGV03581.1"/>
    <property type="molecule type" value="Genomic_DNA"/>
</dbReference>
<dbReference type="InterPro" id="IPR000551">
    <property type="entry name" value="MerR-type_HTH_dom"/>
</dbReference>
<dbReference type="Gene3D" id="1.10.1660.10">
    <property type="match status" value="1"/>
</dbReference>
<organism evidence="2 3">
    <name type="scientific">Flavivirga rizhaonensis</name>
    <dbReference type="NCBI Taxonomy" id="2559571"/>
    <lineage>
        <taxon>Bacteria</taxon>
        <taxon>Pseudomonadati</taxon>
        <taxon>Bacteroidota</taxon>
        <taxon>Flavobacteriia</taxon>
        <taxon>Flavobacteriales</taxon>
        <taxon>Flavobacteriaceae</taxon>
        <taxon>Flavivirga</taxon>
    </lineage>
</organism>
<proteinExistence type="predicted"/>
<dbReference type="RefSeq" id="WP_135876275.1">
    <property type="nucleotide sequence ID" value="NZ_SRSO01000006.1"/>
</dbReference>
<name>A0A4S1DZ36_9FLAO</name>
<dbReference type="CDD" id="cd00592">
    <property type="entry name" value="HTH_MerR-like"/>
    <property type="match status" value="1"/>
</dbReference>
<comment type="caution">
    <text evidence="2">The sequence shown here is derived from an EMBL/GenBank/DDBJ whole genome shotgun (WGS) entry which is preliminary data.</text>
</comment>
<dbReference type="SUPFAM" id="SSF46955">
    <property type="entry name" value="Putative DNA-binding domain"/>
    <property type="match status" value="1"/>
</dbReference>
<evidence type="ECO:0000313" key="2">
    <source>
        <dbReference type="EMBL" id="TGV03581.1"/>
    </source>
</evidence>
<dbReference type="Pfam" id="PF13411">
    <property type="entry name" value="MerR_1"/>
    <property type="match status" value="1"/>
</dbReference>
<dbReference type="AlphaFoldDB" id="A0A4S1DZ36"/>
<dbReference type="GO" id="GO:0003677">
    <property type="term" value="F:DNA binding"/>
    <property type="evidence" value="ECO:0007669"/>
    <property type="project" value="InterPro"/>
</dbReference>
<evidence type="ECO:0000313" key="3">
    <source>
        <dbReference type="Proteomes" id="UP000307602"/>
    </source>
</evidence>
<gene>
    <name evidence="2" type="ORF">EM932_06010</name>
</gene>
<protein>
    <submittedName>
        <fullName evidence="2">MerR family transcriptional regulator</fullName>
    </submittedName>
</protein>
<feature type="domain" description="HTH merR-type" evidence="1">
    <location>
        <begin position="25"/>
        <end position="83"/>
    </location>
</feature>
<reference evidence="2 3" key="1">
    <citation type="submission" date="2019-04" db="EMBL/GenBank/DDBJ databases">
        <authorList>
            <person name="Liu A."/>
        </authorList>
    </citation>
    <scope>NUCLEOTIDE SEQUENCE [LARGE SCALE GENOMIC DNA]</scope>
    <source>
        <strain evidence="2 3">RZ03</strain>
    </source>
</reference>
<dbReference type="Proteomes" id="UP000307602">
    <property type="component" value="Unassembled WGS sequence"/>
</dbReference>
<dbReference type="GO" id="GO:0006355">
    <property type="term" value="P:regulation of DNA-templated transcription"/>
    <property type="evidence" value="ECO:0007669"/>
    <property type="project" value="InterPro"/>
</dbReference>
<dbReference type="InterPro" id="IPR009061">
    <property type="entry name" value="DNA-bd_dom_put_sf"/>
</dbReference>
<evidence type="ECO:0000259" key="1">
    <source>
        <dbReference type="Pfam" id="PF13411"/>
    </source>
</evidence>
<sequence length="249" mass="28843">MNKQHPDYTKIAQLLNQQIYSPKYIVGVTKQLLTYWQEKGLLEDKRNQEKGWSKFSLLDILWMSIILELRSFGLPNDKIKKVRNAFFEKSTSDKNPELNQLILATIHVITYATPIFLVIDAQGNVSLLNDYDYVNNLKEGTIKNHIVVSLNQTVNENIEPLFSEPNFNTFTGLSKDEIQVLLIIRGKNFQSIKITKKNGEIDMIEGTERISEQNRIIDILKQHDYQDIELKQANGKLVYITRTVKTKTK</sequence>